<dbReference type="AlphaFoldDB" id="A0AAN5C5X8"/>
<reference evidence="3" key="1">
    <citation type="submission" date="2022-10" db="EMBL/GenBank/DDBJ databases">
        <title>Genome assembly of Pristionchus species.</title>
        <authorList>
            <person name="Yoshida K."/>
            <person name="Sommer R.J."/>
        </authorList>
    </citation>
    <scope>NUCLEOTIDE SEQUENCE [LARGE SCALE GENOMIC DNA]</scope>
    <source>
        <strain evidence="3">RS5460</strain>
    </source>
</reference>
<feature type="non-terminal residue" evidence="2">
    <location>
        <position position="1"/>
    </location>
</feature>
<feature type="region of interest" description="Disordered" evidence="1">
    <location>
        <begin position="31"/>
        <end position="70"/>
    </location>
</feature>
<evidence type="ECO:0000256" key="1">
    <source>
        <dbReference type="SAM" id="MobiDB-lite"/>
    </source>
</evidence>
<feature type="compositionally biased region" description="Basic and acidic residues" evidence="1">
    <location>
        <begin position="360"/>
        <end position="370"/>
    </location>
</feature>
<gene>
    <name evidence="2" type="ORF">PMAYCL1PPCAC_02060</name>
</gene>
<feature type="region of interest" description="Disordered" evidence="1">
    <location>
        <begin position="277"/>
        <end position="314"/>
    </location>
</feature>
<organism evidence="2 3">
    <name type="scientific">Pristionchus mayeri</name>
    <dbReference type="NCBI Taxonomy" id="1317129"/>
    <lineage>
        <taxon>Eukaryota</taxon>
        <taxon>Metazoa</taxon>
        <taxon>Ecdysozoa</taxon>
        <taxon>Nematoda</taxon>
        <taxon>Chromadorea</taxon>
        <taxon>Rhabditida</taxon>
        <taxon>Rhabditina</taxon>
        <taxon>Diplogasteromorpha</taxon>
        <taxon>Diplogasteroidea</taxon>
        <taxon>Neodiplogasteridae</taxon>
        <taxon>Pristionchus</taxon>
    </lineage>
</organism>
<proteinExistence type="predicted"/>
<dbReference type="Proteomes" id="UP001328107">
    <property type="component" value="Unassembled WGS sequence"/>
</dbReference>
<keyword evidence="3" id="KW-1185">Reference proteome</keyword>
<feature type="compositionally biased region" description="Polar residues" evidence="1">
    <location>
        <begin position="371"/>
        <end position="381"/>
    </location>
</feature>
<feature type="compositionally biased region" description="Basic and acidic residues" evidence="1">
    <location>
        <begin position="31"/>
        <end position="44"/>
    </location>
</feature>
<protein>
    <submittedName>
        <fullName evidence="2">Uncharacterized protein</fullName>
    </submittedName>
</protein>
<evidence type="ECO:0000313" key="3">
    <source>
        <dbReference type="Proteomes" id="UP001328107"/>
    </source>
</evidence>
<feature type="compositionally biased region" description="Acidic residues" evidence="1">
    <location>
        <begin position="296"/>
        <end position="307"/>
    </location>
</feature>
<accession>A0AAN5C5X8</accession>
<evidence type="ECO:0000313" key="2">
    <source>
        <dbReference type="EMBL" id="GMR31865.1"/>
    </source>
</evidence>
<feature type="compositionally biased region" description="Basic and acidic residues" evidence="1">
    <location>
        <begin position="52"/>
        <end position="63"/>
    </location>
</feature>
<name>A0AAN5C5X8_9BILA</name>
<sequence length="457" mass="50526">TILALIINIMDTIARVLHRLTNKFLKKRRQSLEPHAEVDGDALKRSPPPRLSMDDTVDKKDESPPSTPSHLRSMAMLRAATPVRTNGILVYEGEPTKEGDQQDGVSQAESCVDWEEWNEPALDIHVDSPSQFAISGGDDSTSVGYEEEEEREEPLEEHCKPVEFVFDDEYEEDDFSQEVEYMKDFPVQKKLNDEYYWHPTTMIADEEGCYWDESVGYSNPVFASPVPSPLAYPAICGYDEEALVKIAKRVMEDDEIAMREEKTKGKRTNATYTVLDISPSVSPSARPDTPTTLKEELEESDASEESESIGATGSSLITPSSVVVTIPEGARDEDNEWLRSLYAKSGLCHIIPDFMKVDPPKKTSQLDENSRSGTGWATSTPVMEPHSGVSFSPAFSSISAIGGAKGLQLDDSNRTFCSPRLDGSLLSVGGQTYNLDVSVRGRVALAKKGGDYFKIAF</sequence>
<feature type="region of interest" description="Disordered" evidence="1">
    <location>
        <begin position="360"/>
        <end position="381"/>
    </location>
</feature>
<comment type="caution">
    <text evidence="2">The sequence shown here is derived from an EMBL/GenBank/DDBJ whole genome shotgun (WGS) entry which is preliminary data.</text>
</comment>
<dbReference type="EMBL" id="BTRK01000001">
    <property type="protein sequence ID" value="GMR31865.1"/>
    <property type="molecule type" value="Genomic_DNA"/>
</dbReference>